<accession>A0ABS8B7I7</accession>
<reference evidence="3 4" key="1">
    <citation type="submission" date="2021-10" db="EMBL/GenBank/DDBJ databases">
        <title>Streptomyces sp. strain SMC 277, a novel streptomycete isolated from soil.</title>
        <authorList>
            <person name="Chanama M."/>
        </authorList>
    </citation>
    <scope>NUCLEOTIDE SEQUENCE [LARGE SCALE GENOMIC DNA]</scope>
    <source>
        <strain evidence="3 4">SMC 277</strain>
    </source>
</reference>
<organism evidence="3 4">
    <name type="scientific">Streptomyces antimicrobicus</name>
    <dbReference type="NCBI Taxonomy" id="2883108"/>
    <lineage>
        <taxon>Bacteria</taxon>
        <taxon>Bacillati</taxon>
        <taxon>Actinomycetota</taxon>
        <taxon>Actinomycetes</taxon>
        <taxon>Kitasatosporales</taxon>
        <taxon>Streptomycetaceae</taxon>
        <taxon>Streptomyces</taxon>
    </lineage>
</organism>
<gene>
    <name evidence="3" type="ORF">LG632_14515</name>
</gene>
<comment type="caution">
    <text evidence="3">The sequence shown here is derived from an EMBL/GenBank/DDBJ whole genome shotgun (WGS) entry which is preliminary data.</text>
</comment>
<keyword evidence="4" id="KW-1185">Reference proteome</keyword>
<dbReference type="InterPro" id="IPR036086">
    <property type="entry name" value="ParB/Sulfiredoxin_sf"/>
</dbReference>
<evidence type="ECO:0000313" key="3">
    <source>
        <dbReference type="EMBL" id="MCB5180591.1"/>
    </source>
</evidence>
<dbReference type="SMART" id="SM00470">
    <property type="entry name" value="ParB"/>
    <property type="match status" value="1"/>
</dbReference>
<feature type="domain" description="ParB-like N-terminal" evidence="2">
    <location>
        <begin position="24"/>
        <end position="108"/>
    </location>
</feature>
<feature type="region of interest" description="Disordered" evidence="1">
    <location>
        <begin position="219"/>
        <end position="241"/>
    </location>
</feature>
<dbReference type="InterPro" id="IPR003115">
    <property type="entry name" value="ParB_N"/>
</dbReference>
<name>A0ABS8B7I7_9ACTN</name>
<dbReference type="RefSeq" id="WP_226727465.1">
    <property type="nucleotide sequence ID" value="NZ_JAJAUY010000047.1"/>
</dbReference>
<protein>
    <submittedName>
        <fullName evidence="3">Streptomycin biosynthesis regulator</fullName>
    </submittedName>
</protein>
<evidence type="ECO:0000259" key="2">
    <source>
        <dbReference type="SMART" id="SM00470"/>
    </source>
</evidence>
<dbReference type="Proteomes" id="UP001199054">
    <property type="component" value="Unassembled WGS sequence"/>
</dbReference>
<evidence type="ECO:0000256" key="1">
    <source>
        <dbReference type="SAM" id="MobiDB-lite"/>
    </source>
</evidence>
<dbReference type="EMBL" id="JAJAUY010000047">
    <property type="protein sequence ID" value="MCB5180591.1"/>
    <property type="molecule type" value="Genomic_DNA"/>
</dbReference>
<sequence length="326" mass="35196">MPVLTAEAPAPRDAVAAPDGAAVTHVPVDTLLDAESPRLAGVDHDHVLLLAGLETALPPIVVHRPTLRVVDGMHRLHAARLNRRETIPVRWFDGSEPEAFLYSVEANNGHGLPLTLADRRESARRILRTWPEWSDRAVAAKVGLSGKTVGVLRRSAAEAGELPTVRVGCDGRARPLSATEGRLRAVDYLAVRPDASLREIARSAGISVETARDVRDRLARGEGPLPTGGAGGRAAVRTPRPRECAEPVDLPTVLDSLKRDPTLKYSDEGRALIRWLEARIVRQGESGLLLRAPAHQAPKIAAMARACAAYWDEIATELEQRGTQSP</sequence>
<proteinExistence type="predicted"/>
<evidence type="ECO:0000313" key="4">
    <source>
        <dbReference type="Proteomes" id="UP001199054"/>
    </source>
</evidence>
<dbReference type="SUPFAM" id="SSF110849">
    <property type="entry name" value="ParB/Sulfiredoxin"/>
    <property type="match status" value="1"/>
</dbReference>